<dbReference type="Proteomes" id="UP000177382">
    <property type="component" value="Unassembled WGS sequence"/>
</dbReference>
<sequence>MTHVSRKKLAPHTEKVLQEFIKAAFYKLDGSETFKILNTLLSETEIAMLKKRAGIILLLELGYSPEEVAGTIKTTRQTISRFRLQTKLVPEGDKNLLMRKLKLTFAKELTKDFLKNLDLSKRSLLKKITPF</sequence>
<evidence type="ECO:0000313" key="1">
    <source>
        <dbReference type="EMBL" id="OGM15281.1"/>
    </source>
</evidence>
<comment type="caution">
    <text evidence="1">The sequence shown here is derived from an EMBL/GenBank/DDBJ whole genome shotgun (WGS) entry which is preliminary data.</text>
</comment>
<dbReference type="GO" id="GO:0043565">
    <property type="term" value="F:sequence-specific DNA binding"/>
    <property type="evidence" value="ECO:0007669"/>
    <property type="project" value="InterPro"/>
</dbReference>
<organism evidence="1 2">
    <name type="scientific">Candidatus Woesebacteria bacterium RBG_16_42_24</name>
    <dbReference type="NCBI Taxonomy" id="1802485"/>
    <lineage>
        <taxon>Bacteria</taxon>
        <taxon>Candidatus Woeseibacteriota</taxon>
    </lineage>
</organism>
<name>A0A1F7XJR5_9BACT</name>
<dbReference type="EMBL" id="MGFX01000006">
    <property type="protein sequence ID" value="OGM15281.1"/>
    <property type="molecule type" value="Genomic_DNA"/>
</dbReference>
<dbReference type="AlphaFoldDB" id="A0A1F7XJR5"/>
<dbReference type="InterPro" id="IPR010921">
    <property type="entry name" value="Trp_repressor/repl_initiator"/>
</dbReference>
<dbReference type="SUPFAM" id="SSF48295">
    <property type="entry name" value="TrpR-like"/>
    <property type="match status" value="1"/>
</dbReference>
<dbReference type="InterPro" id="IPR038116">
    <property type="entry name" value="TrpR-like_sf"/>
</dbReference>
<dbReference type="Gene3D" id="1.10.1270.10">
    <property type="entry name" value="TrpR-like"/>
    <property type="match status" value="1"/>
</dbReference>
<evidence type="ECO:0000313" key="2">
    <source>
        <dbReference type="Proteomes" id="UP000177382"/>
    </source>
</evidence>
<protein>
    <submittedName>
        <fullName evidence="1">Uncharacterized protein</fullName>
    </submittedName>
</protein>
<gene>
    <name evidence="1" type="ORF">A2V97_01455</name>
</gene>
<accession>A0A1F7XJR5</accession>
<proteinExistence type="predicted"/>
<reference evidence="1 2" key="1">
    <citation type="journal article" date="2016" name="Nat. Commun.">
        <title>Thousands of microbial genomes shed light on interconnected biogeochemical processes in an aquifer system.</title>
        <authorList>
            <person name="Anantharaman K."/>
            <person name="Brown C.T."/>
            <person name="Hug L.A."/>
            <person name="Sharon I."/>
            <person name="Castelle C.J."/>
            <person name="Probst A.J."/>
            <person name="Thomas B.C."/>
            <person name="Singh A."/>
            <person name="Wilkins M.J."/>
            <person name="Karaoz U."/>
            <person name="Brodie E.L."/>
            <person name="Williams K.H."/>
            <person name="Hubbard S.S."/>
            <person name="Banfield J.F."/>
        </authorList>
    </citation>
    <scope>NUCLEOTIDE SEQUENCE [LARGE SCALE GENOMIC DNA]</scope>
</reference>